<dbReference type="GO" id="GO:0007420">
    <property type="term" value="P:brain development"/>
    <property type="evidence" value="ECO:0007669"/>
    <property type="project" value="TreeGrafter"/>
</dbReference>
<evidence type="ECO:0000256" key="4">
    <source>
        <dbReference type="ARBA" id="ARBA00023242"/>
    </source>
</evidence>
<feature type="region of interest" description="Disordered" evidence="7">
    <location>
        <begin position="203"/>
        <end position="222"/>
    </location>
</feature>
<dbReference type="GO" id="GO:0005634">
    <property type="term" value="C:nucleus"/>
    <property type="evidence" value="ECO:0007669"/>
    <property type="project" value="UniProtKB-SubCell"/>
</dbReference>
<feature type="compositionally biased region" description="Polar residues" evidence="7">
    <location>
        <begin position="164"/>
        <end position="178"/>
    </location>
</feature>
<dbReference type="PRINTS" id="PR00024">
    <property type="entry name" value="HOMEOBOX"/>
</dbReference>
<name>A0A6F9D7Z5_9ASCI</name>
<evidence type="ECO:0000259" key="8">
    <source>
        <dbReference type="PROSITE" id="PS50071"/>
    </source>
</evidence>
<feature type="compositionally biased region" description="Polar residues" evidence="7">
    <location>
        <begin position="123"/>
        <end position="138"/>
    </location>
</feature>
<evidence type="ECO:0000256" key="3">
    <source>
        <dbReference type="ARBA" id="ARBA00023155"/>
    </source>
</evidence>
<dbReference type="SMART" id="SM00389">
    <property type="entry name" value="HOX"/>
    <property type="match status" value="1"/>
</dbReference>
<proteinExistence type="evidence at transcript level"/>
<evidence type="ECO:0000256" key="2">
    <source>
        <dbReference type="ARBA" id="ARBA00023125"/>
    </source>
</evidence>
<feature type="region of interest" description="Disordered" evidence="7">
    <location>
        <begin position="157"/>
        <end position="178"/>
    </location>
</feature>
<evidence type="ECO:0000256" key="6">
    <source>
        <dbReference type="RuleBase" id="RU000682"/>
    </source>
</evidence>
<dbReference type="GO" id="GO:0000981">
    <property type="term" value="F:DNA-binding transcription factor activity, RNA polymerase II-specific"/>
    <property type="evidence" value="ECO:0007669"/>
    <property type="project" value="InterPro"/>
</dbReference>
<dbReference type="InterPro" id="IPR001356">
    <property type="entry name" value="HD"/>
</dbReference>
<keyword evidence="4 5" id="KW-0539">Nucleus</keyword>
<dbReference type="InterPro" id="IPR050877">
    <property type="entry name" value="EMX-VAX-Noto_Homeobox_TFs"/>
</dbReference>
<feature type="region of interest" description="Disordered" evidence="7">
    <location>
        <begin position="431"/>
        <end position="494"/>
    </location>
</feature>
<dbReference type="GO" id="GO:0000978">
    <property type="term" value="F:RNA polymerase II cis-regulatory region sequence-specific DNA binding"/>
    <property type="evidence" value="ECO:0007669"/>
    <property type="project" value="TreeGrafter"/>
</dbReference>
<dbReference type="PROSITE" id="PS50071">
    <property type="entry name" value="HOMEOBOX_2"/>
    <property type="match status" value="1"/>
</dbReference>
<dbReference type="InterPro" id="IPR020479">
    <property type="entry name" value="HD_metazoa"/>
</dbReference>
<feature type="DNA-binding region" description="Homeobox" evidence="5">
    <location>
        <begin position="240"/>
        <end position="299"/>
    </location>
</feature>
<reference evidence="9" key="1">
    <citation type="submission" date="2020-04" db="EMBL/GenBank/DDBJ databases">
        <authorList>
            <person name="Neveu A P."/>
        </authorList>
    </citation>
    <scope>NUCLEOTIDE SEQUENCE</scope>
    <source>
        <tissue evidence="9">Whole embryo</tissue>
    </source>
</reference>
<dbReference type="Gene3D" id="1.10.10.60">
    <property type="entry name" value="Homeodomain-like"/>
    <property type="match status" value="1"/>
</dbReference>
<feature type="compositionally biased region" description="Polar residues" evidence="7">
    <location>
        <begin position="445"/>
        <end position="490"/>
    </location>
</feature>
<dbReference type="AlphaFoldDB" id="A0A6F9D7Z5"/>
<feature type="region of interest" description="Disordered" evidence="7">
    <location>
        <begin position="1"/>
        <end position="21"/>
    </location>
</feature>
<dbReference type="InterPro" id="IPR009057">
    <property type="entry name" value="Homeodomain-like_sf"/>
</dbReference>
<accession>A0A6F9D7Z5</accession>
<dbReference type="PANTHER" id="PTHR24339">
    <property type="entry name" value="HOMEOBOX PROTEIN EMX-RELATED"/>
    <property type="match status" value="1"/>
</dbReference>
<dbReference type="Pfam" id="PF00046">
    <property type="entry name" value="Homeodomain"/>
    <property type="match status" value="1"/>
</dbReference>
<feature type="region of interest" description="Disordered" evidence="7">
    <location>
        <begin position="37"/>
        <end position="141"/>
    </location>
</feature>
<feature type="compositionally biased region" description="Basic and acidic residues" evidence="7">
    <location>
        <begin position="37"/>
        <end position="68"/>
    </location>
</feature>
<keyword evidence="3 5" id="KW-0371">Homeobox</keyword>
<feature type="compositionally biased region" description="Basic and acidic residues" evidence="7">
    <location>
        <begin position="98"/>
        <end position="118"/>
    </location>
</feature>
<comment type="subcellular location">
    <subcellularLocation>
        <location evidence="1 5 6">Nucleus</location>
    </subcellularLocation>
</comment>
<keyword evidence="2 5" id="KW-0238">DNA-binding</keyword>
<dbReference type="PANTHER" id="PTHR24339:SF28">
    <property type="entry name" value="E5-RELATED"/>
    <property type="match status" value="1"/>
</dbReference>
<dbReference type="SUPFAM" id="SSF46689">
    <property type="entry name" value="Homeodomain-like"/>
    <property type="match status" value="1"/>
</dbReference>
<protein>
    <submittedName>
        <fullName evidence="9">Nkx-C transcription factor protein</fullName>
    </submittedName>
</protein>
<sequence>MQLQGESARMDNNNEARDNTWANEHWKEKLFSPAREILKENESRDKTRNDRNFHPYARERRQSKESFRHLMPYFPSSIISGPFHPETEPAPGRFNHHNSAEKAESERGCMPSDSDRALPRVGPSQTERLASVGAQQPENKMVDAQQLKGKTDIEQNARKHQENHVQNQNEPTSMKTSISDESAPIWPLGGDEEHAESNVDVTEDIPKPRTHSSVSSVSSDITKVSEKDTMNAYSPPGEVKKRPRTAFTPDQIKRLESEFHRNKYLSVGKRMELSKALKLTETQIKIWFQNRRTKWKREYLSEWEVWMHQNYYAMHGLYGATAAANALAAHSNPMSAPFVSAPGGSLPSERPSAFAAPSQVAGNPFSKPGFYPGVGSMLMRSGQFGNAEVSTKDEFMKQPPQGQIGIPRLLAPIPNFTSPFQGGALPGVPYYMSTPGGRPHLTPRDANTSPPMRQTSDSPSSSERSLNTSPTVGGSPRTASSSPAAQSAHRSSVDEKITWNNGLGCEKFPEGLFNPIQSGQILRHGAFNTTGALTASSSGFLPNLMANGALLRAYGLQANLSSVRPLPHLNGAPTIGQLVVPPTVPLSPQSLRR</sequence>
<dbReference type="EMBL" id="LR783268">
    <property type="protein sequence ID" value="CAB3225071.1"/>
    <property type="molecule type" value="mRNA"/>
</dbReference>
<organism evidence="9">
    <name type="scientific">Phallusia mammillata</name>
    <dbReference type="NCBI Taxonomy" id="59560"/>
    <lineage>
        <taxon>Eukaryota</taxon>
        <taxon>Metazoa</taxon>
        <taxon>Chordata</taxon>
        <taxon>Tunicata</taxon>
        <taxon>Ascidiacea</taxon>
        <taxon>Phlebobranchia</taxon>
        <taxon>Ascidiidae</taxon>
        <taxon>Phallusia</taxon>
    </lineage>
</organism>
<evidence type="ECO:0000256" key="1">
    <source>
        <dbReference type="ARBA" id="ARBA00004123"/>
    </source>
</evidence>
<evidence type="ECO:0000256" key="5">
    <source>
        <dbReference type="PROSITE-ProRule" id="PRU00108"/>
    </source>
</evidence>
<feature type="compositionally biased region" description="Basic and acidic residues" evidence="7">
    <location>
        <begin position="8"/>
        <end position="21"/>
    </location>
</feature>
<dbReference type="InterPro" id="IPR017970">
    <property type="entry name" value="Homeobox_CS"/>
</dbReference>
<gene>
    <name evidence="9" type="primary">Barhl1</name>
</gene>
<dbReference type="PROSITE" id="PS00027">
    <property type="entry name" value="HOMEOBOX_1"/>
    <property type="match status" value="1"/>
</dbReference>
<dbReference type="GO" id="GO:0030182">
    <property type="term" value="P:neuron differentiation"/>
    <property type="evidence" value="ECO:0007669"/>
    <property type="project" value="TreeGrafter"/>
</dbReference>
<dbReference type="CDD" id="cd00086">
    <property type="entry name" value="homeodomain"/>
    <property type="match status" value="1"/>
</dbReference>
<feature type="domain" description="Homeobox" evidence="8">
    <location>
        <begin position="238"/>
        <end position="298"/>
    </location>
</feature>
<evidence type="ECO:0000313" key="9">
    <source>
        <dbReference type="EMBL" id="CAB3225071.1"/>
    </source>
</evidence>
<evidence type="ECO:0000256" key="7">
    <source>
        <dbReference type="SAM" id="MobiDB-lite"/>
    </source>
</evidence>